<dbReference type="PANTHER" id="PTHR38593">
    <property type="entry name" value="BLR2558 PROTEIN"/>
    <property type="match status" value="1"/>
</dbReference>
<feature type="compositionally biased region" description="Basic and acidic residues" evidence="1">
    <location>
        <begin position="249"/>
        <end position="260"/>
    </location>
</feature>
<dbReference type="PANTHER" id="PTHR38593:SF1">
    <property type="entry name" value="BLR2558 PROTEIN"/>
    <property type="match status" value="1"/>
</dbReference>
<dbReference type="InterPro" id="IPR025419">
    <property type="entry name" value="DUF4142"/>
</dbReference>
<keyword evidence="5" id="KW-1185">Reference proteome</keyword>
<evidence type="ECO:0000313" key="4">
    <source>
        <dbReference type="EMBL" id="MFD2418946.1"/>
    </source>
</evidence>
<dbReference type="RefSeq" id="WP_378266938.1">
    <property type="nucleotide sequence ID" value="NZ_JBHUKR010000009.1"/>
</dbReference>
<accession>A0ABW5FYG1</accession>
<keyword evidence="2" id="KW-0812">Transmembrane</keyword>
<reference evidence="5" key="1">
    <citation type="journal article" date="2019" name="Int. J. Syst. Evol. Microbiol.">
        <title>The Global Catalogue of Microorganisms (GCM) 10K type strain sequencing project: providing services to taxonomists for standard genome sequencing and annotation.</title>
        <authorList>
            <consortium name="The Broad Institute Genomics Platform"/>
            <consortium name="The Broad Institute Genome Sequencing Center for Infectious Disease"/>
            <person name="Wu L."/>
            <person name="Ma J."/>
        </authorList>
    </citation>
    <scope>NUCLEOTIDE SEQUENCE [LARGE SCALE GENOMIC DNA]</scope>
    <source>
        <strain evidence="5">CGMCC 4.7645</strain>
    </source>
</reference>
<gene>
    <name evidence="4" type="ORF">ACFSXZ_21685</name>
</gene>
<feature type="domain" description="DUF4142" evidence="3">
    <location>
        <begin position="52"/>
        <end position="183"/>
    </location>
</feature>
<sequence>MRSASERGGHRGTRRIVRACVLAFAFAAVAMITQLAVPVSATAQNAAVLSPSDQDLIVRVRQAGLWEMPSGSWAIQRADSDQVKQVGRTLMVDHGRLDVLTRNMAAQYNLQLPDQPNADQQSWLREEQNARNGAEFQRIFVNRLRAAHGVILGVIGQVRADTKNDQIRGYATTANQVVLRHITLLESTGLVDYSQLPEPKTATTASTSAAQSLDLGLPGIVAAVVVTLVVAIGSWWLLRMIRRPQKTRAVKEVRTDRTARETQPTQETRKRSFGSRDAIAGPQPDFRTKI</sequence>
<protein>
    <submittedName>
        <fullName evidence="4">DUF4142 domain-containing protein</fullName>
    </submittedName>
</protein>
<keyword evidence="2" id="KW-1133">Transmembrane helix</keyword>
<proteinExistence type="predicted"/>
<keyword evidence="2" id="KW-0472">Membrane</keyword>
<name>A0ABW5FYG1_9PSEU</name>
<dbReference type="Proteomes" id="UP001597417">
    <property type="component" value="Unassembled WGS sequence"/>
</dbReference>
<organism evidence="4 5">
    <name type="scientific">Amycolatopsis pigmentata</name>
    <dbReference type="NCBI Taxonomy" id="450801"/>
    <lineage>
        <taxon>Bacteria</taxon>
        <taxon>Bacillati</taxon>
        <taxon>Actinomycetota</taxon>
        <taxon>Actinomycetes</taxon>
        <taxon>Pseudonocardiales</taxon>
        <taxon>Pseudonocardiaceae</taxon>
        <taxon>Amycolatopsis</taxon>
    </lineage>
</organism>
<evidence type="ECO:0000256" key="2">
    <source>
        <dbReference type="SAM" id="Phobius"/>
    </source>
</evidence>
<dbReference type="EMBL" id="JBHUKR010000009">
    <property type="protein sequence ID" value="MFD2418946.1"/>
    <property type="molecule type" value="Genomic_DNA"/>
</dbReference>
<evidence type="ECO:0000313" key="5">
    <source>
        <dbReference type="Proteomes" id="UP001597417"/>
    </source>
</evidence>
<feature type="region of interest" description="Disordered" evidence="1">
    <location>
        <begin position="248"/>
        <end position="290"/>
    </location>
</feature>
<comment type="caution">
    <text evidence="4">The sequence shown here is derived from an EMBL/GenBank/DDBJ whole genome shotgun (WGS) entry which is preliminary data.</text>
</comment>
<evidence type="ECO:0000259" key="3">
    <source>
        <dbReference type="Pfam" id="PF13628"/>
    </source>
</evidence>
<evidence type="ECO:0000256" key="1">
    <source>
        <dbReference type="SAM" id="MobiDB-lite"/>
    </source>
</evidence>
<feature type="transmembrane region" description="Helical" evidence="2">
    <location>
        <begin position="215"/>
        <end position="238"/>
    </location>
</feature>
<dbReference type="Pfam" id="PF13628">
    <property type="entry name" value="DUF4142"/>
    <property type="match status" value="1"/>
</dbReference>